<dbReference type="CDD" id="cd01041">
    <property type="entry name" value="Rubrerythrin"/>
    <property type="match status" value="1"/>
</dbReference>
<dbReference type="AlphaFoldDB" id="A0A1H0RZR5"/>
<name>A0A1H0RZR5_9CLOT</name>
<proteinExistence type="predicted"/>
<dbReference type="SUPFAM" id="SSF47240">
    <property type="entry name" value="Ferritin-like"/>
    <property type="match status" value="1"/>
</dbReference>
<dbReference type="PROSITE" id="PS50905">
    <property type="entry name" value="FERRITIN_LIKE"/>
    <property type="match status" value="1"/>
</dbReference>
<dbReference type="Pfam" id="PF21349">
    <property type="entry name" value="RUBY_RBDX"/>
    <property type="match status" value="1"/>
</dbReference>
<dbReference type="PANTHER" id="PTHR43865:SF1">
    <property type="entry name" value="RUBRERYTHRIN-RELATED"/>
    <property type="match status" value="1"/>
</dbReference>
<evidence type="ECO:0000313" key="7">
    <source>
        <dbReference type="Proteomes" id="UP000198597"/>
    </source>
</evidence>
<dbReference type="Proteomes" id="UP000198597">
    <property type="component" value="Unassembled WGS sequence"/>
</dbReference>
<dbReference type="EMBL" id="FNJM01000004">
    <property type="protein sequence ID" value="SDP34448.1"/>
    <property type="molecule type" value="Genomic_DNA"/>
</dbReference>
<dbReference type="RefSeq" id="WP_089968439.1">
    <property type="nucleotide sequence ID" value="NZ_FNJM01000004.1"/>
</dbReference>
<evidence type="ECO:0000256" key="5">
    <source>
        <dbReference type="ARBA" id="ARBA00023004"/>
    </source>
</evidence>
<dbReference type="InterPro" id="IPR052364">
    <property type="entry name" value="Rubrerythrin"/>
</dbReference>
<keyword evidence="4" id="KW-0249">Electron transport</keyword>
<sequence length="194" mass="22052">MKSLKDTETSKNLLRAFAGESQARNRYMFYGEVAKNEGYEQIADIFKLTGENEQGHAEIFFNYLINDFNNEELCIDASYPIAKGATLANLQSSAKAEAHEHSEVYPAFAAIARSEGFPEIANSFTLIAKIENHHRERFDRLATNVQNNKVFKKDEKSIWICRFCGYVLEGLSAPEKCPVCSHPQSYYEILNDSF</sequence>
<dbReference type="InterPro" id="IPR009040">
    <property type="entry name" value="Ferritin-like_diiron"/>
</dbReference>
<organism evidence="6 7">
    <name type="scientific">Clostridium gasigenes</name>
    <dbReference type="NCBI Taxonomy" id="94869"/>
    <lineage>
        <taxon>Bacteria</taxon>
        <taxon>Bacillati</taxon>
        <taxon>Bacillota</taxon>
        <taxon>Clostridia</taxon>
        <taxon>Eubacteriales</taxon>
        <taxon>Clostridiaceae</taxon>
        <taxon>Clostridium</taxon>
    </lineage>
</organism>
<evidence type="ECO:0000256" key="3">
    <source>
        <dbReference type="ARBA" id="ARBA00022723"/>
    </source>
</evidence>
<keyword evidence="3" id="KW-0479">Metal-binding</keyword>
<dbReference type="InterPro" id="IPR024934">
    <property type="entry name" value="Rubredoxin-like_dom"/>
</dbReference>
<accession>A0A1H0RZR5</accession>
<dbReference type="STRING" id="94869.SAMN04488529_10465"/>
<dbReference type="OrthoDB" id="9799749at2"/>
<dbReference type="InterPro" id="IPR048574">
    <property type="entry name" value="RUBY_RBDX"/>
</dbReference>
<reference evidence="6 7" key="1">
    <citation type="submission" date="2016-10" db="EMBL/GenBank/DDBJ databases">
        <authorList>
            <person name="de Groot N.N."/>
        </authorList>
    </citation>
    <scope>NUCLEOTIDE SEQUENCE [LARGE SCALE GENOMIC DNA]</scope>
    <source>
        <strain evidence="6 7">DSM 12272</strain>
    </source>
</reference>
<dbReference type="Gene3D" id="1.20.1260.10">
    <property type="match status" value="1"/>
</dbReference>
<dbReference type="InterPro" id="IPR009078">
    <property type="entry name" value="Ferritin-like_SF"/>
</dbReference>
<dbReference type="GO" id="GO:0016491">
    <property type="term" value="F:oxidoreductase activity"/>
    <property type="evidence" value="ECO:0007669"/>
    <property type="project" value="InterPro"/>
</dbReference>
<comment type="cofactor">
    <cofactor evidence="1">
        <name>Fe(3+)</name>
        <dbReference type="ChEBI" id="CHEBI:29034"/>
    </cofactor>
</comment>
<dbReference type="Gene3D" id="2.20.28.10">
    <property type="match status" value="1"/>
</dbReference>
<evidence type="ECO:0000256" key="2">
    <source>
        <dbReference type="ARBA" id="ARBA00022448"/>
    </source>
</evidence>
<keyword evidence="7" id="KW-1185">Reference proteome</keyword>
<dbReference type="PANTHER" id="PTHR43865">
    <property type="entry name" value="RUBRERYTHRIN-RELATED"/>
    <property type="match status" value="1"/>
</dbReference>
<evidence type="ECO:0000313" key="6">
    <source>
        <dbReference type="EMBL" id="SDP34448.1"/>
    </source>
</evidence>
<dbReference type="InterPro" id="IPR003251">
    <property type="entry name" value="Rr_diiron-bd_dom"/>
</dbReference>
<gene>
    <name evidence="6" type="ORF">SAMN04488529_10465</name>
</gene>
<keyword evidence="2" id="KW-0813">Transport</keyword>
<protein>
    <submittedName>
        <fullName evidence="6">Rubrerythrin</fullName>
    </submittedName>
</protein>
<dbReference type="PROSITE" id="PS50903">
    <property type="entry name" value="RUBREDOXIN_LIKE"/>
    <property type="match status" value="1"/>
</dbReference>
<dbReference type="CDD" id="cd00729">
    <property type="entry name" value="rubredoxin_SM"/>
    <property type="match status" value="1"/>
</dbReference>
<keyword evidence="5" id="KW-0408">Iron</keyword>
<dbReference type="NCBIfam" id="NF045767">
    <property type="entry name" value="RuberyRbr"/>
    <property type="match status" value="1"/>
</dbReference>
<dbReference type="GO" id="GO:0005506">
    <property type="term" value="F:iron ion binding"/>
    <property type="evidence" value="ECO:0007669"/>
    <property type="project" value="InterPro"/>
</dbReference>
<dbReference type="InterPro" id="IPR012347">
    <property type="entry name" value="Ferritin-like"/>
</dbReference>
<dbReference type="SUPFAM" id="SSF57802">
    <property type="entry name" value="Rubredoxin-like"/>
    <property type="match status" value="1"/>
</dbReference>
<evidence type="ECO:0000256" key="4">
    <source>
        <dbReference type="ARBA" id="ARBA00022982"/>
    </source>
</evidence>
<dbReference type="Pfam" id="PF02915">
    <property type="entry name" value="Rubrerythrin"/>
    <property type="match status" value="1"/>
</dbReference>
<evidence type="ECO:0000256" key="1">
    <source>
        <dbReference type="ARBA" id="ARBA00001965"/>
    </source>
</evidence>